<dbReference type="Gene3D" id="3.40.50.300">
    <property type="entry name" value="P-loop containing nucleotide triphosphate hydrolases"/>
    <property type="match status" value="1"/>
</dbReference>
<dbReference type="PANTHER" id="PTHR33471:SF1">
    <property type="entry name" value="OS01G0382700 PROTEIN"/>
    <property type="match status" value="1"/>
</dbReference>
<accession>A0AAV6KA02</accession>
<proteinExistence type="predicted"/>
<organism evidence="1 2">
    <name type="scientific">Rhododendron griersonianum</name>
    <dbReference type="NCBI Taxonomy" id="479676"/>
    <lineage>
        <taxon>Eukaryota</taxon>
        <taxon>Viridiplantae</taxon>
        <taxon>Streptophyta</taxon>
        <taxon>Embryophyta</taxon>
        <taxon>Tracheophyta</taxon>
        <taxon>Spermatophyta</taxon>
        <taxon>Magnoliopsida</taxon>
        <taxon>eudicotyledons</taxon>
        <taxon>Gunneridae</taxon>
        <taxon>Pentapetalae</taxon>
        <taxon>asterids</taxon>
        <taxon>Ericales</taxon>
        <taxon>Ericaceae</taxon>
        <taxon>Ericoideae</taxon>
        <taxon>Rhodoreae</taxon>
        <taxon>Rhododendron</taxon>
    </lineage>
</organism>
<evidence type="ECO:0000313" key="1">
    <source>
        <dbReference type="EMBL" id="KAG5549316.1"/>
    </source>
</evidence>
<dbReference type="Proteomes" id="UP000823749">
    <property type="component" value="Chromosome 5"/>
</dbReference>
<protein>
    <submittedName>
        <fullName evidence="1">Uncharacterized protein</fullName>
    </submittedName>
</protein>
<name>A0AAV6KA02_9ERIC</name>
<gene>
    <name evidence="1" type="ORF">RHGRI_014613</name>
</gene>
<comment type="caution">
    <text evidence="1">The sequence shown here is derived from an EMBL/GenBank/DDBJ whole genome shotgun (WGS) entry which is preliminary data.</text>
</comment>
<dbReference type="EMBL" id="JACTNZ010000005">
    <property type="protein sequence ID" value="KAG5549316.1"/>
    <property type="molecule type" value="Genomic_DNA"/>
</dbReference>
<dbReference type="SUPFAM" id="SSF52540">
    <property type="entry name" value="P-loop containing nucleoside triphosphate hydrolases"/>
    <property type="match status" value="1"/>
</dbReference>
<reference evidence="1" key="1">
    <citation type="submission" date="2020-08" db="EMBL/GenBank/DDBJ databases">
        <title>Plant Genome Project.</title>
        <authorList>
            <person name="Zhang R.-G."/>
        </authorList>
    </citation>
    <scope>NUCLEOTIDE SEQUENCE</scope>
    <source>
        <strain evidence="1">WSP0</strain>
        <tissue evidence="1">Leaf</tissue>
    </source>
</reference>
<keyword evidence="2" id="KW-1185">Reference proteome</keyword>
<dbReference type="AlphaFoldDB" id="A0AAV6KA02"/>
<dbReference type="InterPro" id="IPR027417">
    <property type="entry name" value="P-loop_NTPase"/>
</dbReference>
<dbReference type="PANTHER" id="PTHR33471">
    <property type="entry name" value="ATP-DEPENDENT ZINC METALLOPROTEASE-RELATED"/>
    <property type="match status" value="1"/>
</dbReference>
<sequence>MRALEEKNIVWIDVEIAERPAMEKSGVLEVYMKLKSLMTTALRQSEAVVPILATTNFKRFSSTIRQLDKGTNVLTTFHWGYPSTVLSLLLQRRKSKSDGIYSNEENLSKKEKLVCDGYPFYRQAYVQHFYRDGANPERVMDELASIGLMPEKWGGDVPVVQVSALKGDNVDELLETVMLVAEDDAIDMIIDKKTFFKTRGSASSKFGLLWFCPHRSVAPCSLEHGCFTQKKADSQVRWVVLNTVLTLRRHEEARAKLAEAMFEGRSVGFCIDVIEKTTNAADI</sequence>
<evidence type="ECO:0000313" key="2">
    <source>
        <dbReference type="Proteomes" id="UP000823749"/>
    </source>
</evidence>